<gene>
    <name evidence="2" type="ORF">IAA16_01460</name>
</gene>
<name>A0A9E2NYN2_9SPIR</name>
<reference evidence="2" key="1">
    <citation type="journal article" date="2021" name="PeerJ">
        <title>Extensive microbial diversity within the chicken gut microbiome revealed by metagenomics and culture.</title>
        <authorList>
            <person name="Gilroy R."/>
            <person name="Ravi A."/>
            <person name="Getino M."/>
            <person name="Pursley I."/>
            <person name="Horton D.L."/>
            <person name="Alikhan N.F."/>
            <person name="Baker D."/>
            <person name="Gharbi K."/>
            <person name="Hall N."/>
            <person name="Watson M."/>
            <person name="Adriaenssens E.M."/>
            <person name="Foster-Nyarko E."/>
            <person name="Jarju S."/>
            <person name="Secka A."/>
            <person name="Antonio M."/>
            <person name="Oren A."/>
            <person name="Chaudhuri R.R."/>
            <person name="La Ragione R."/>
            <person name="Hildebrand F."/>
            <person name="Pallen M.J."/>
        </authorList>
    </citation>
    <scope>NUCLEOTIDE SEQUENCE</scope>
    <source>
        <strain evidence="2">Gambia15-2214</strain>
    </source>
</reference>
<dbReference type="AlphaFoldDB" id="A0A9E2NYN2"/>
<accession>A0A9E2NYN2</accession>
<dbReference type="Pfam" id="PF26351">
    <property type="entry name" value="DUF8091"/>
    <property type="match status" value="1"/>
</dbReference>
<evidence type="ECO:0000259" key="1">
    <source>
        <dbReference type="Pfam" id="PF26351"/>
    </source>
</evidence>
<dbReference type="Proteomes" id="UP000823914">
    <property type="component" value="Unassembled WGS sequence"/>
</dbReference>
<comment type="caution">
    <text evidence="2">The sequence shown here is derived from an EMBL/GenBank/DDBJ whole genome shotgun (WGS) entry which is preliminary data.</text>
</comment>
<protein>
    <recommendedName>
        <fullName evidence="1">DUF8091 domain-containing protein</fullName>
    </recommendedName>
</protein>
<proteinExistence type="predicted"/>
<evidence type="ECO:0000313" key="2">
    <source>
        <dbReference type="EMBL" id="MBU3849214.1"/>
    </source>
</evidence>
<feature type="domain" description="DUF8091" evidence="1">
    <location>
        <begin position="9"/>
        <end position="167"/>
    </location>
</feature>
<dbReference type="InterPro" id="IPR058404">
    <property type="entry name" value="DUF8091"/>
</dbReference>
<organism evidence="2 3">
    <name type="scientific">Candidatus Treponema excrementipullorum</name>
    <dbReference type="NCBI Taxonomy" id="2838768"/>
    <lineage>
        <taxon>Bacteria</taxon>
        <taxon>Pseudomonadati</taxon>
        <taxon>Spirochaetota</taxon>
        <taxon>Spirochaetia</taxon>
        <taxon>Spirochaetales</taxon>
        <taxon>Treponemataceae</taxon>
        <taxon>Treponema</taxon>
    </lineage>
</organism>
<sequence>MINTFFESELHKSIKILYAHTENGQMEVEVEGKICDIVTDKRIIEIQTGSLDKLKNKLEFLLPTYSVTVVHPIVTKKYIKTTFLDGKNTQRISPKKQNIYHIFKELTALYPFLLHPNFTLEIIETEIIEERKKITPEEKKLVKNKKLRKDWIKTGKQLKKIGKKYTFASAADYINLLPKNLPLQFSSNHIKKITKEANCMLWVLKKAQIIEVIGKEKNRYIYKIKGLPQEVAP</sequence>
<evidence type="ECO:0000313" key="3">
    <source>
        <dbReference type="Proteomes" id="UP000823914"/>
    </source>
</evidence>
<reference evidence="2" key="2">
    <citation type="submission" date="2021-04" db="EMBL/GenBank/DDBJ databases">
        <authorList>
            <person name="Gilroy R."/>
        </authorList>
    </citation>
    <scope>NUCLEOTIDE SEQUENCE</scope>
    <source>
        <strain evidence="2">Gambia15-2214</strain>
    </source>
</reference>
<dbReference type="EMBL" id="JAHLFV010000034">
    <property type="protein sequence ID" value="MBU3849214.1"/>
    <property type="molecule type" value="Genomic_DNA"/>
</dbReference>